<gene>
    <name evidence="5" type="ORF">MSSAC_2763</name>
</gene>
<evidence type="ECO:0000256" key="2">
    <source>
        <dbReference type="SAM" id="MobiDB-lite"/>
    </source>
</evidence>
<dbReference type="STRING" id="1434118.MSSAC_2763"/>
<evidence type="ECO:0000256" key="1">
    <source>
        <dbReference type="ARBA" id="ARBA00022737"/>
    </source>
</evidence>
<dbReference type="Pfam" id="PF12708">
    <property type="entry name" value="Pect-lyase_RHGA_epim"/>
    <property type="match status" value="1"/>
</dbReference>
<feature type="domain" description="Rhamnogalacturonase A/B/Epimerase-like pectate lyase" evidence="4">
    <location>
        <begin position="526"/>
        <end position="711"/>
    </location>
</feature>
<feature type="region of interest" description="Disordered" evidence="2">
    <location>
        <begin position="1"/>
        <end position="36"/>
    </location>
</feature>
<dbReference type="PATRIC" id="fig|1434118.4.peg.3595"/>
<evidence type="ECO:0000313" key="5">
    <source>
        <dbReference type="EMBL" id="AKB37353.1"/>
    </source>
</evidence>
<dbReference type="SUPFAM" id="SSF51126">
    <property type="entry name" value="Pectin lyase-like"/>
    <property type="match status" value="3"/>
</dbReference>
<evidence type="ECO:0000259" key="3">
    <source>
        <dbReference type="Pfam" id="PF08480"/>
    </source>
</evidence>
<dbReference type="Pfam" id="PF08480">
    <property type="entry name" value="Disaggr_assoc"/>
    <property type="match status" value="3"/>
</dbReference>
<keyword evidence="1" id="KW-0677">Repeat</keyword>
<dbReference type="InterPro" id="IPR051550">
    <property type="entry name" value="SCF-Subunits/Alg-Epimerases"/>
</dbReference>
<dbReference type="EMBL" id="CP009508">
    <property type="protein sequence ID" value="AKB37353.1"/>
    <property type="molecule type" value="Genomic_DNA"/>
</dbReference>
<feature type="domain" description="Disaggregatase-related" evidence="3">
    <location>
        <begin position="1195"/>
        <end position="1358"/>
    </location>
</feature>
<dbReference type="InterPro" id="IPR006626">
    <property type="entry name" value="PbH1"/>
</dbReference>
<feature type="domain" description="Disaggregatase-related" evidence="3">
    <location>
        <begin position="734"/>
        <end position="933"/>
    </location>
</feature>
<dbReference type="Proteomes" id="UP000033123">
    <property type="component" value="Chromosome"/>
</dbReference>
<dbReference type="Gene3D" id="2.160.20.10">
    <property type="entry name" value="Single-stranded right-handed beta-helix, Pectin lyase-like"/>
    <property type="match status" value="3"/>
</dbReference>
<proteinExistence type="predicted"/>
<feature type="domain" description="Disaggregatase-related" evidence="3">
    <location>
        <begin position="271"/>
        <end position="472"/>
    </location>
</feature>
<dbReference type="SMART" id="SM00710">
    <property type="entry name" value="PbH1"/>
    <property type="match status" value="18"/>
</dbReference>
<evidence type="ECO:0000259" key="4">
    <source>
        <dbReference type="Pfam" id="PF12708"/>
    </source>
</evidence>
<accession>A0A0E3PRN0</accession>
<sequence>MGDFAGHTGRYERGGDTPQKTSEQSKNDRGGRKTATITVARDGTGDYNCDGSNDHVEINQALAWAAANPGNTVHLKGPATYYIGDSIIIGSDTTLSGDSDAVVKVHTDSLWSYGKALIKQDSPSGPEGYIKIHGFEIDGQADTLMSLHGISRGGSYYIMMWLYYDEIEIYDMYLHDGTADFIKIMYADGVSIHDNIAYKSGHEFVFLQASQNFEMYGNNVRCKTDSACRAWNSNHLSIHDNEIWAIHEMDGGGPGLQIQYGSSSSGWGYIMDDVEIYNNLFHNTYGPGIALVGYNNGGGIYPLTEACNIYIHNNIFYDCASQQTYNWMGGVTACGFDNVVIENNTFDGCYNVGVFVHQPTVGVSAPGTGYRIYAKNNIIANTRLRAYDPSGTGNGVQNDMPTTHTLTSEYNCFHGNAGSNYKNVTASSTDLSSDPLFYDQPNRDYHLKSLYGRWNGSSWETDTVHSPCIDAGDPSSDYSNEPANGGRINIGRYGNTDEASKSLEGTTTGGIIYVGFGTEDYVCDGSDDQVQIQAALDAVKNSAAYNTVYLNSGTYEITQSLHLHSGIKLTGDSGACLKLVDSAVWSRDTPIIGQSTSSIYNVEISGFEIDGNAANQSEEIFSLYYDLIFLNYADNVLIHDMNLHDNLNDAVKIQNGSNAQVYDNWIEETGDNGINFNKCSYVEAYSNHITTKTFTGIRISDSNHVELYENIIEGYEGCGDVAGIAVVHSYTVVMDDIEIRENYIIDTDGAGILAIKGATSDEALTAACNLHIHHNIIAGCGNRDDINYTGGIATKGWNDVLIENNVIDSCFRYGIAAITMTGYEAASGTGYVIEVRNNIITNIHAGGVDPSGTGVAVANTLTSTHTINCHHNDTYNSAASNYVDVTPSNDIHADPLFYQPTAYDDYHLKSKAGRWDIVTWVRDDVHSPCIDAGDPASDYSNELEGNGGRINIGRYGNTAEASLSSSAPIQEDYYTVARESGYDFYCDGADDHIQINLALIQASNSTSTKTVLLKPGLYTISDTIDVPTGITLAGEEGVIVQLAAGLSWEANQALVQVEYTAADVRISGFVLDGNRGSYPGIESGQYYHNLIMASNCTGIEIDNMTLRNNHNDAVNLNACTEVRYHDNVVDRCGHDGLYCTGCSDIKTYNNVIQCRTNSGIRLYNSDDAEIYNNEIYAAGEGGAGIQLQQYGTGVMTDIVVRNNLIRTTKGPGIWLYGGAASDVSNTYAQIYDNILYDDGTGGAGQFNSGILAWGWNADIEYNIFDGCYGSGVQCNHVAGYTDSEGTGYTINVDKCIISNSRDPFSFSVRHYLSDDHDVSVTNCCLYNCDGGMVGNITASGNVTTDPLYKSRSTRDYTLLYGSPMYTTFAGHTVGLLSTPAQGSEPIEDEDEPTPDSVGTEVIDGRSVIYAEYVPESTLGTTPGAPVFRSFPGDLTKIVISSGAEFDEFEVLRPSSDVDRLNCGVAVKTVEKMHQVKVYCKPSSLGLLGYAICAANTASYTAPGTSVWPCTIGVRVGSKYTTVKGCVLQGAKYEFRDMKSTGNLVLTFYGISRTDWSTTDYAASGSHSTAPTAAPYTMSNLSNMQYDSGDPEERGITIDSISFGFENKIDPVLSTSGLVDSKIVGWKYGAASIPLKLGVSLTDTTIQDSVTAGNAHTVAFTLGGKTFTFSGIKWTNGVDLDAEAGAGIGLELEAAGKSVRAVFA</sequence>
<dbReference type="HOGENOM" id="CLU_240796_0_0_2"/>
<dbReference type="InterPro" id="IPR024535">
    <property type="entry name" value="RHGA/B-epi-like_pectate_lyase"/>
</dbReference>
<dbReference type="PANTHER" id="PTHR22990">
    <property type="entry name" value="F-BOX ONLY PROTEIN"/>
    <property type="match status" value="1"/>
</dbReference>
<organism evidence="5 6">
    <name type="scientific">Methanosarcina siciliae C2J</name>
    <dbReference type="NCBI Taxonomy" id="1434118"/>
    <lineage>
        <taxon>Archaea</taxon>
        <taxon>Methanobacteriati</taxon>
        <taxon>Methanobacteriota</taxon>
        <taxon>Stenosarchaea group</taxon>
        <taxon>Methanomicrobia</taxon>
        <taxon>Methanosarcinales</taxon>
        <taxon>Methanosarcinaceae</taxon>
        <taxon>Methanosarcina</taxon>
    </lineage>
</organism>
<evidence type="ECO:0000313" key="6">
    <source>
        <dbReference type="Proteomes" id="UP000033123"/>
    </source>
</evidence>
<dbReference type="PANTHER" id="PTHR22990:SF15">
    <property type="entry name" value="F-BOX ONLY PROTEIN 10"/>
    <property type="match status" value="1"/>
</dbReference>
<evidence type="ECO:0008006" key="7">
    <source>
        <dbReference type="Google" id="ProtNLM"/>
    </source>
</evidence>
<dbReference type="InterPro" id="IPR012334">
    <property type="entry name" value="Pectin_lyas_fold"/>
</dbReference>
<dbReference type="InterPro" id="IPR011050">
    <property type="entry name" value="Pectin_lyase_fold/virulence"/>
</dbReference>
<dbReference type="GeneID" id="25419312"/>
<dbReference type="KEGG" id="msj:MSSAC_2763"/>
<reference evidence="5 6" key="1">
    <citation type="submission" date="2014-07" db="EMBL/GenBank/DDBJ databases">
        <title>Methanogenic archaea and the global carbon cycle.</title>
        <authorList>
            <person name="Henriksen J.R."/>
            <person name="Luke J."/>
            <person name="Reinhart S."/>
            <person name="Benedict M.N."/>
            <person name="Youngblut N.D."/>
            <person name="Metcalf M.E."/>
            <person name="Whitaker R.J."/>
            <person name="Metcalf W.W."/>
        </authorList>
    </citation>
    <scope>NUCLEOTIDE SEQUENCE [LARGE SCALE GENOMIC DNA]</scope>
    <source>
        <strain evidence="5 6">C2J</strain>
    </source>
</reference>
<dbReference type="InterPro" id="IPR013687">
    <property type="entry name" value="Disaggr-rel"/>
</dbReference>
<name>A0A0E3PRN0_9EURY</name>
<protein>
    <recommendedName>
        <fullName evidence="7">Right handed beta helix domain-containing protein</fullName>
    </recommendedName>
</protein>
<dbReference type="RefSeq" id="WP_052727323.1">
    <property type="nucleotide sequence ID" value="NZ_CP009508.1"/>
</dbReference>